<organism evidence="4 5">
    <name type="scientific">Rotaria sordida</name>
    <dbReference type="NCBI Taxonomy" id="392033"/>
    <lineage>
        <taxon>Eukaryota</taxon>
        <taxon>Metazoa</taxon>
        <taxon>Spiralia</taxon>
        <taxon>Gnathifera</taxon>
        <taxon>Rotifera</taxon>
        <taxon>Eurotatoria</taxon>
        <taxon>Bdelloidea</taxon>
        <taxon>Philodinida</taxon>
        <taxon>Philodinidae</taxon>
        <taxon>Rotaria</taxon>
    </lineage>
</organism>
<gene>
    <name evidence="4" type="ORF">FNK824_LOCUS6199</name>
    <name evidence="3" type="ORF">SEV965_LOCUS8894</name>
</gene>
<evidence type="ECO:0000313" key="3">
    <source>
        <dbReference type="EMBL" id="CAF0964115.1"/>
    </source>
</evidence>
<feature type="transmembrane region" description="Helical" evidence="2">
    <location>
        <begin position="50"/>
        <end position="73"/>
    </location>
</feature>
<evidence type="ECO:0000256" key="1">
    <source>
        <dbReference type="SAM" id="MobiDB-lite"/>
    </source>
</evidence>
<evidence type="ECO:0000256" key="2">
    <source>
        <dbReference type="SAM" id="Phobius"/>
    </source>
</evidence>
<dbReference type="Gene3D" id="2.60.120.260">
    <property type="entry name" value="Galactose-binding domain-like"/>
    <property type="match status" value="1"/>
</dbReference>
<sequence>MLRRPPSAFSYRSVVQSPLPLPEIGNAFNEVDRQTKARTVSKRFIPARRLCMLLLIGGIIAAILASVAGIVLATTLPQSKSTTSITTFTTISTLINSTTTSFTSITSTTSSTSTASTSGTTSSTSTTSTKSTTSSTSTTSTTSTTSSTTTSEITSTTTTTSTTTSETTSTTSTTSTTTDTTTTTTTTTTETTTRCSSRGHGNLGLLSGYASSSWTSYSYTYTATKSEHILIFGFKAAINRTWLIDDISVVDNALPSNQLLNNPSFEDSNTSISNWVQWCTSHCHYGTSGKLISGTDCYLGVGNCFSDSCLGPDIDFLGQYFPTTPGSTYTISFQILLTGTDGYYYTTFYADLL</sequence>
<dbReference type="AlphaFoldDB" id="A0A818RRP5"/>
<feature type="region of interest" description="Disordered" evidence="1">
    <location>
        <begin position="103"/>
        <end position="197"/>
    </location>
</feature>
<comment type="caution">
    <text evidence="4">The sequence shown here is derived from an EMBL/GenBank/DDBJ whole genome shotgun (WGS) entry which is preliminary data.</text>
</comment>
<evidence type="ECO:0000313" key="4">
    <source>
        <dbReference type="EMBL" id="CAF3654838.1"/>
    </source>
</evidence>
<accession>A0A818RRP5</accession>
<protein>
    <submittedName>
        <fullName evidence="4">Uncharacterized protein</fullName>
    </submittedName>
</protein>
<feature type="compositionally biased region" description="Low complexity" evidence="1">
    <location>
        <begin position="103"/>
        <end position="193"/>
    </location>
</feature>
<dbReference type="EMBL" id="CAJNOU010000336">
    <property type="protein sequence ID" value="CAF0964115.1"/>
    <property type="molecule type" value="Genomic_DNA"/>
</dbReference>
<dbReference type="EMBL" id="CAJOBE010000528">
    <property type="protein sequence ID" value="CAF3654838.1"/>
    <property type="molecule type" value="Genomic_DNA"/>
</dbReference>
<dbReference type="Proteomes" id="UP000663889">
    <property type="component" value="Unassembled WGS sequence"/>
</dbReference>
<dbReference type="Proteomes" id="UP000663874">
    <property type="component" value="Unassembled WGS sequence"/>
</dbReference>
<proteinExistence type="predicted"/>
<keyword evidence="2" id="KW-0472">Membrane</keyword>
<reference evidence="4" key="1">
    <citation type="submission" date="2021-02" db="EMBL/GenBank/DDBJ databases">
        <authorList>
            <person name="Nowell W R."/>
        </authorList>
    </citation>
    <scope>NUCLEOTIDE SEQUENCE</scope>
</reference>
<keyword evidence="2" id="KW-0812">Transmembrane</keyword>
<keyword evidence="2" id="KW-1133">Transmembrane helix</keyword>
<evidence type="ECO:0000313" key="5">
    <source>
        <dbReference type="Proteomes" id="UP000663874"/>
    </source>
</evidence>
<name>A0A818RRP5_9BILA</name>